<keyword evidence="1 3" id="KW-0963">Cytoplasm</keyword>
<evidence type="ECO:0000256" key="1">
    <source>
        <dbReference type="ARBA" id="ARBA00022490"/>
    </source>
</evidence>
<evidence type="ECO:0000256" key="3">
    <source>
        <dbReference type="HAMAP-Rule" id="MF_01077"/>
    </source>
</evidence>
<evidence type="ECO:0000313" key="6">
    <source>
        <dbReference type="EMBL" id="OGC39097.1"/>
    </source>
</evidence>
<evidence type="ECO:0000256" key="2">
    <source>
        <dbReference type="ARBA" id="ARBA00022517"/>
    </source>
</evidence>
<gene>
    <name evidence="3" type="primary">rimP</name>
    <name evidence="6" type="ORF">A2Y85_04450</name>
</gene>
<sequence length="152" mass="17418">MNNINIDKINSIVQEQIDSAGFRLYDVIFNNVTRILQVYIDHPECRVTIDDCQRISNAIGDELDDEENGLGKYTLEVSSPGIHRPLRRPKHFQWAVGKLVEIDMGKDRIKGFIRNADDEKILIATEDGESVIGYNKITKARIAEEIDYGKRR</sequence>
<dbReference type="Pfam" id="PF02576">
    <property type="entry name" value="RimP_N"/>
    <property type="match status" value="1"/>
</dbReference>
<dbReference type="InterPro" id="IPR028998">
    <property type="entry name" value="RimP_C"/>
</dbReference>
<feature type="domain" description="Ribosome maturation factor RimP C-terminal" evidence="5">
    <location>
        <begin position="86"/>
        <end position="143"/>
    </location>
</feature>
<dbReference type="SUPFAM" id="SSF74942">
    <property type="entry name" value="YhbC-like, C-terminal domain"/>
    <property type="match status" value="1"/>
</dbReference>
<reference evidence="6 7" key="1">
    <citation type="journal article" date="2016" name="Nat. Commun.">
        <title>Thousands of microbial genomes shed light on interconnected biogeochemical processes in an aquifer system.</title>
        <authorList>
            <person name="Anantharaman K."/>
            <person name="Brown C.T."/>
            <person name="Hug L.A."/>
            <person name="Sharon I."/>
            <person name="Castelle C.J."/>
            <person name="Probst A.J."/>
            <person name="Thomas B.C."/>
            <person name="Singh A."/>
            <person name="Wilkins M.J."/>
            <person name="Karaoz U."/>
            <person name="Brodie E.L."/>
            <person name="Williams K.H."/>
            <person name="Hubbard S.S."/>
            <person name="Banfield J.F."/>
        </authorList>
    </citation>
    <scope>NUCLEOTIDE SEQUENCE [LARGE SCALE GENOMIC DNA]</scope>
</reference>
<dbReference type="GO" id="GO:0006412">
    <property type="term" value="P:translation"/>
    <property type="evidence" value="ECO:0007669"/>
    <property type="project" value="TreeGrafter"/>
</dbReference>
<feature type="domain" description="Ribosome maturation factor RimP N-terminal" evidence="4">
    <location>
        <begin position="12"/>
        <end position="82"/>
    </location>
</feature>
<evidence type="ECO:0000259" key="5">
    <source>
        <dbReference type="Pfam" id="PF17384"/>
    </source>
</evidence>
<dbReference type="Pfam" id="PF17384">
    <property type="entry name" value="DUF150_C"/>
    <property type="match status" value="1"/>
</dbReference>
<proteinExistence type="inferred from homology"/>
<comment type="function">
    <text evidence="3">Required for maturation of 30S ribosomal subunits.</text>
</comment>
<dbReference type="InterPro" id="IPR035956">
    <property type="entry name" value="RimP_N_sf"/>
</dbReference>
<dbReference type="InterPro" id="IPR028989">
    <property type="entry name" value="RimP_N"/>
</dbReference>
<comment type="similarity">
    <text evidence="3">Belongs to the RimP family.</text>
</comment>
<evidence type="ECO:0000259" key="4">
    <source>
        <dbReference type="Pfam" id="PF02576"/>
    </source>
</evidence>
<dbReference type="SUPFAM" id="SSF75420">
    <property type="entry name" value="YhbC-like, N-terminal domain"/>
    <property type="match status" value="1"/>
</dbReference>
<dbReference type="Proteomes" id="UP000177025">
    <property type="component" value="Unassembled WGS sequence"/>
</dbReference>
<keyword evidence="2 3" id="KW-0690">Ribosome biogenesis</keyword>
<dbReference type="InterPro" id="IPR036847">
    <property type="entry name" value="RimP_C_sf"/>
</dbReference>
<name>A0A1F4U2J6_UNCW3</name>
<organism evidence="6 7">
    <name type="scientific">candidate division WOR-3 bacterium RBG_13_43_14</name>
    <dbReference type="NCBI Taxonomy" id="1802590"/>
    <lineage>
        <taxon>Bacteria</taxon>
        <taxon>Bacteria division WOR-3</taxon>
    </lineage>
</organism>
<dbReference type="PANTHER" id="PTHR33867:SF1">
    <property type="entry name" value="RIBOSOME MATURATION FACTOR RIMP"/>
    <property type="match status" value="1"/>
</dbReference>
<dbReference type="Gene3D" id="2.30.30.180">
    <property type="entry name" value="Ribosome maturation factor RimP, C-terminal domain"/>
    <property type="match status" value="1"/>
</dbReference>
<accession>A0A1F4U2J6</accession>
<dbReference type="GO" id="GO:0005829">
    <property type="term" value="C:cytosol"/>
    <property type="evidence" value="ECO:0007669"/>
    <property type="project" value="TreeGrafter"/>
</dbReference>
<dbReference type="InterPro" id="IPR003728">
    <property type="entry name" value="Ribosome_maturation_RimP"/>
</dbReference>
<dbReference type="HAMAP" id="MF_01077">
    <property type="entry name" value="RimP"/>
    <property type="match status" value="1"/>
</dbReference>
<dbReference type="AlphaFoldDB" id="A0A1F4U2J6"/>
<evidence type="ECO:0000313" key="7">
    <source>
        <dbReference type="Proteomes" id="UP000177025"/>
    </source>
</evidence>
<protein>
    <recommendedName>
        <fullName evidence="3">Ribosome maturation factor RimP</fullName>
    </recommendedName>
</protein>
<dbReference type="EMBL" id="MEUM01000151">
    <property type="protein sequence ID" value="OGC39097.1"/>
    <property type="molecule type" value="Genomic_DNA"/>
</dbReference>
<dbReference type="Gene3D" id="3.30.300.70">
    <property type="entry name" value="RimP-like superfamily, N-terminal"/>
    <property type="match status" value="1"/>
</dbReference>
<comment type="caution">
    <text evidence="6">The sequence shown here is derived from an EMBL/GenBank/DDBJ whole genome shotgun (WGS) entry which is preliminary data.</text>
</comment>
<dbReference type="CDD" id="cd01734">
    <property type="entry name" value="YlxS_C"/>
    <property type="match status" value="1"/>
</dbReference>
<dbReference type="PANTHER" id="PTHR33867">
    <property type="entry name" value="RIBOSOME MATURATION FACTOR RIMP"/>
    <property type="match status" value="1"/>
</dbReference>
<comment type="subcellular location">
    <subcellularLocation>
        <location evidence="3">Cytoplasm</location>
    </subcellularLocation>
</comment>
<dbReference type="GO" id="GO:0000028">
    <property type="term" value="P:ribosomal small subunit assembly"/>
    <property type="evidence" value="ECO:0007669"/>
    <property type="project" value="TreeGrafter"/>
</dbReference>